<dbReference type="Pfam" id="PF03466">
    <property type="entry name" value="LysR_substrate"/>
    <property type="match status" value="1"/>
</dbReference>
<dbReference type="InterPro" id="IPR000847">
    <property type="entry name" value="LysR_HTH_N"/>
</dbReference>
<dbReference type="Pfam" id="PF00126">
    <property type="entry name" value="HTH_1"/>
    <property type="match status" value="1"/>
</dbReference>
<reference evidence="6" key="1">
    <citation type="submission" date="2019-12" db="EMBL/GenBank/DDBJ databases">
        <title>Comparative genomics gives insights into the taxonomy of the Azoarcus-Aromatoleum group and reveals separate origins of nif in the plant-associated Azoarcus and non-plant-associated Aromatoleum sub-groups.</title>
        <authorList>
            <person name="Lafos M."/>
            <person name="Maluk M."/>
            <person name="Batista M."/>
            <person name="Junghare M."/>
            <person name="Carmona M."/>
            <person name="Faoro H."/>
            <person name="Cruz L.M."/>
            <person name="Battistoni F."/>
            <person name="De Souza E."/>
            <person name="Pedrosa F."/>
            <person name="Chen W.-M."/>
            <person name="Poole P.S."/>
            <person name="Dixon R.A."/>
            <person name="James E.K."/>
        </authorList>
    </citation>
    <scope>NUCLEOTIDE SEQUENCE</scope>
    <source>
        <strain evidence="6">NSC3</strain>
    </source>
</reference>
<dbReference type="PANTHER" id="PTHR30537:SF5">
    <property type="entry name" value="HTH-TYPE TRANSCRIPTIONAL ACTIVATOR TTDR-RELATED"/>
    <property type="match status" value="1"/>
</dbReference>
<dbReference type="Gene3D" id="3.40.190.290">
    <property type="match status" value="1"/>
</dbReference>
<comment type="similarity">
    <text evidence="1">Belongs to the LysR transcriptional regulatory family.</text>
</comment>
<evidence type="ECO:0000259" key="5">
    <source>
        <dbReference type="PROSITE" id="PS50931"/>
    </source>
</evidence>
<sequence>MDRLDAMQLFVRVAEVGSFAAVAQQLGVARSVVTRRIAALETHLGVKLIARSTRQLSLTSEGAAYLERCRVILNLVDVAEADVAHDQSRPRGRIRASVPLSFGLRRLTPLLVDFSREHPEVGLELDYTDRRVNLIEEGFDLSVRVTSRLEPGDIVRRLAASRLRVVAAPSYLDSHGVPATPRELAQHECLGYAARGETQSWHFRVDDRPEQVHVRCRIAANNGDALMAAAVAGLGVTMQPDFIADDYIADGRVQLLLEDFIAPDMGVYAVLPSNRHVPHRVRVLMDYLATRLAPGVGDEPHPR</sequence>
<dbReference type="FunFam" id="1.10.10.10:FF:000001">
    <property type="entry name" value="LysR family transcriptional regulator"/>
    <property type="match status" value="1"/>
</dbReference>
<proteinExistence type="inferred from homology"/>
<dbReference type="AlphaFoldDB" id="A0A972FCR6"/>
<comment type="caution">
    <text evidence="6">The sequence shown here is derived from an EMBL/GenBank/DDBJ whole genome shotgun (WGS) entry which is preliminary data.</text>
</comment>
<keyword evidence="2" id="KW-0805">Transcription regulation</keyword>
<dbReference type="Proteomes" id="UP000599523">
    <property type="component" value="Unassembled WGS sequence"/>
</dbReference>
<keyword evidence="4" id="KW-0804">Transcription</keyword>
<dbReference type="GO" id="GO:0003700">
    <property type="term" value="F:DNA-binding transcription factor activity"/>
    <property type="evidence" value="ECO:0007669"/>
    <property type="project" value="InterPro"/>
</dbReference>
<dbReference type="InterPro" id="IPR058163">
    <property type="entry name" value="LysR-type_TF_proteobact-type"/>
</dbReference>
<dbReference type="CDD" id="cd08422">
    <property type="entry name" value="PBP2_CrgA_like"/>
    <property type="match status" value="1"/>
</dbReference>
<evidence type="ECO:0000313" key="6">
    <source>
        <dbReference type="EMBL" id="NMG02235.1"/>
    </source>
</evidence>
<evidence type="ECO:0000256" key="2">
    <source>
        <dbReference type="ARBA" id="ARBA00023015"/>
    </source>
</evidence>
<organism evidence="6 7">
    <name type="scientific">Azoarcus taiwanensis</name>
    <dbReference type="NCBI Taxonomy" id="666964"/>
    <lineage>
        <taxon>Bacteria</taxon>
        <taxon>Pseudomonadati</taxon>
        <taxon>Pseudomonadota</taxon>
        <taxon>Betaproteobacteria</taxon>
        <taxon>Rhodocyclales</taxon>
        <taxon>Zoogloeaceae</taxon>
        <taxon>Azoarcus</taxon>
    </lineage>
</organism>
<dbReference type="PANTHER" id="PTHR30537">
    <property type="entry name" value="HTH-TYPE TRANSCRIPTIONAL REGULATOR"/>
    <property type="match status" value="1"/>
</dbReference>
<evidence type="ECO:0000256" key="4">
    <source>
        <dbReference type="ARBA" id="ARBA00023163"/>
    </source>
</evidence>
<dbReference type="RefSeq" id="WP_168987023.1">
    <property type="nucleotide sequence ID" value="NZ_CAWPHM010000088.1"/>
</dbReference>
<evidence type="ECO:0000256" key="1">
    <source>
        <dbReference type="ARBA" id="ARBA00009437"/>
    </source>
</evidence>
<dbReference type="PROSITE" id="PS50931">
    <property type="entry name" value="HTH_LYSR"/>
    <property type="match status" value="1"/>
</dbReference>
<keyword evidence="7" id="KW-1185">Reference proteome</keyword>
<dbReference type="InterPro" id="IPR005119">
    <property type="entry name" value="LysR_subst-bd"/>
</dbReference>
<dbReference type="GO" id="GO:0006351">
    <property type="term" value="P:DNA-templated transcription"/>
    <property type="evidence" value="ECO:0007669"/>
    <property type="project" value="TreeGrafter"/>
</dbReference>
<dbReference type="Gene3D" id="1.10.10.10">
    <property type="entry name" value="Winged helix-like DNA-binding domain superfamily/Winged helix DNA-binding domain"/>
    <property type="match status" value="1"/>
</dbReference>
<dbReference type="GO" id="GO:0043565">
    <property type="term" value="F:sequence-specific DNA binding"/>
    <property type="evidence" value="ECO:0007669"/>
    <property type="project" value="TreeGrafter"/>
</dbReference>
<dbReference type="InterPro" id="IPR036390">
    <property type="entry name" value="WH_DNA-bd_sf"/>
</dbReference>
<dbReference type="SUPFAM" id="SSF53850">
    <property type="entry name" value="Periplasmic binding protein-like II"/>
    <property type="match status" value="1"/>
</dbReference>
<dbReference type="SUPFAM" id="SSF46785">
    <property type="entry name" value="Winged helix' DNA-binding domain"/>
    <property type="match status" value="1"/>
</dbReference>
<accession>A0A972FCR6</accession>
<keyword evidence="3" id="KW-0238">DNA-binding</keyword>
<name>A0A972FCR6_9RHOO</name>
<protein>
    <submittedName>
        <fullName evidence="6">LysR family transcriptional regulator</fullName>
    </submittedName>
</protein>
<evidence type="ECO:0000313" key="7">
    <source>
        <dbReference type="Proteomes" id="UP000599523"/>
    </source>
</evidence>
<gene>
    <name evidence="6" type="ORF">GPA21_04520</name>
</gene>
<dbReference type="InterPro" id="IPR036388">
    <property type="entry name" value="WH-like_DNA-bd_sf"/>
</dbReference>
<dbReference type="EMBL" id="WTVM01000017">
    <property type="protein sequence ID" value="NMG02235.1"/>
    <property type="molecule type" value="Genomic_DNA"/>
</dbReference>
<evidence type="ECO:0000256" key="3">
    <source>
        <dbReference type="ARBA" id="ARBA00023125"/>
    </source>
</evidence>
<feature type="domain" description="HTH lysR-type" evidence="5">
    <location>
        <begin position="1"/>
        <end position="59"/>
    </location>
</feature>